<dbReference type="Proteomes" id="UP000187209">
    <property type="component" value="Unassembled WGS sequence"/>
</dbReference>
<gene>
    <name evidence="2" type="ORF">SteCoe_29347</name>
</gene>
<reference evidence="2 3" key="1">
    <citation type="submission" date="2016-11" db="EMBL/GenBank/DDBJ databases">
        <title>The macronuclear genome of Stentor coeruleus: a giant cell with tiny introns.</title>
        <authorList>
            <person name="Slabodnick M."/>
            <person name="Ruby J.G."/>
            <person name="Reiff S.B."/>
            <person name="Swart E.C."/>
            <person name="Gosai S."/>
            <person name="Prabakaran S."/>
            <person name="Witkowska E."/>
            <person name="Larue G.E."/>
            <person name="Fisher S."/>
            <person name="Freeman R.M."/>
            <person name="Gunawardena J."/>
            <person name="Chu W."/>
            <person name="Stover N.A."/>
            <person name="Gregory B.D."/>
            <person name="Nowacki M."/>
            <person name="Derisi J."/>
            <person name="Roy S.W."/>
            <person name="Marshall W.F."/>
            <person name="Sood P."/>
        </authorList>
    </citation>
    <scope>NUCLEOTIDE SEQUENCE [LARGE SCALE GENOMIC DNA]</scope>
    <source>
        <strain evidence="2">WM001</strain>
    </source>
</reference>
<comment type="caution">
    <text evidence="2">The sequence shown here is derived from an EMBL/GenBank/DDBJ whole genome shotgun (WGS) entry which is preliminary data.</text>
</comment>
<evidence type="ECO:0000256" key="1">
    <source>
        <dbReference type="SAM" id="Coils"/>
    </source>
</evidence>
<keyword evidence="1" id="KW-0175">Coiled coil</keyword>
<proteinExistence type="predicted"/>
<dbReference type="EMBL" id="MPUH01000916">
    <property type="protein sequence ID" value="OMJ72267.1"/>
    <property type="molecule type" value="Genomic_DNA"/>
</dbReference>
<dbReference type="OrthoDB" id="128924at2759"/>
<sequence>MDINCKFTNCTERANWECTCQGNPKFCKFHIELHQSKAHCYFKPFDPLVIIIAKIKTMQNALTLLESESIGLANFMTIEISSNLRNIISHSKEKKNQIKLLILNNQNEEAQSIVTWANNLIFAYKNHDEFKLYLKNFLHIDKGFSTQTETFKNEIEKPEFIKKSNLKSYSQSYKTLHDSENMKYFEAYSRISTLEEELCKIKFLCQEKENIIQNYEAEKLLTIKQNDETYARIKELTNSINCLDKSQKNIQEMQIEIEKYESDKQKLLEKTNNRIKELENCLDKSQKNIQEMQIEIEKYESDKQKLEKYLKKANENISRLENELDKFENVSQEKQEEIIKTENKVLTMQELLELSYVKIKKLEEELECQNIFNKKNNEHKNYENYMIDEEKYLYQDNKRIEILEKNLVIKGKIIEEFEEKIRELEDKLKDSEESLEKANVNTKVLGDELKNLQQKLNSFQINEREDIEKDIKMQYIKKFRSMNETQKVDFLVQENYINFEKDLVKKNRYIHEINISSDVKYIFICKNKADCIRY</sequence>
<feature type="coiled-coil region" evidence="1">
    <location>
        <begin position="243"/>
        <end position="344"/>
    </location>
</feature>
<evidence type="ECO:0000313" key="3">
    <source>
        <dbReference type="Proteomes" id="UP000187209"/>
    </source>
</evidence>
<keyword evidence="3" id="KW-1185">Reference proteome</keyword>
<protein>
    <submittedName>
        <fullName evidence="2">Uncharacterized protein</fullName>
    </submittedName>
</protein>
<organism evidence="2 3">
    <name type="scientific">Stentor coeruleus</name>
    <dbReference type="NCBI Taxonomy" id="5963"/>
    <lineage>
        <taxon>Eukaryota</taxon>
        <taxon>Sar</taxon>
        <taxon>Alveolata</taxon>
        <taxon>Ciliophora</taxon>
        <taxon>Postciliodesmatophora</taxon>
        <taxon>Heterotrichea</taxon>
        <taxon>Heterotrichida</taxon>
        <taxon>Stentoridae</taxon>
        <taxon>Stentor</taxon>
    </lineage>
</organism>
<evidence type="ECO:0000313" key="2">
    <source>
        <dbReference type="EMBL" id="OMJ72267.1"/>
    </source>
</evidence>
<feature type="coiled-coil region" evidence="1">
    <location>
        <begin position="407"/>
        <end position="455"/>
    </location>
</feature>
<dbReference type="AlphaFoldDB" id="A0A1R2B680"/>
<accession>A0A1R2B680</accession>
<name>A0A1R2B680_9CILI</name>